<protein>
    <submittedName>
        <fullName evidence="5">Acid phosphatase 1</fullName>
    </submittedName>
</protein>
<sequence>MRPLSLLSLFLLLPFSSLAHDDDDHPLPRPLIIEYPQPSDEGGASFQASSSRGGTWSEEEVEVRLRCDSWRVAGEANNLAPWRTVPRECAGYVEAYMTGRGYQFDLDMVYRETGAYAGAVSLAGDGGDAWVFDVDETLLSNLPYYADHRYGLELFDRHQFDKWVEKANAPAIESSLKLYNELLDLGYKIILLTGRSEGHRSITIDNLRTAGFKNWEKLILRGVDDRGKSAAVYKSEKREELMTEGYRIIGNSGDQWSDLLGSSLSNRSFKLPNPMYYIP</sequence>
<dbReference type="CDD" id="cd07535">
    <property type="entry name" value="HAD_VSP"/>
    <property type="match status" value="1"/>
</dbReference>
<dbReference type="PANTHER" id="PTHR31284">
    <property type="entry name" value="ACID PHOSPHATASE-LIKE PROTEIN"/>
    <property type="match status" value="1"/>
</dbReference>
<keyword evidence="2" id="KW-0325">Glycoprotein</keyword>
<organism evidence="5">
    <name type="scientific">Anthurium amnicola</name>
    <dbReference type="NCBI Taxonomy" id="1678845"/>
    <lineage>
        <taxon>Eukaryota</taxon>
        <taxon>Viridiplantae</taxon>
        <taxon>Streptophyta</taxon>
        <taxon>Embryophyta</taxon>
        <taxon>Tracheophyta</taxon>
        <taxon>Spermatophyta</taxon>
        <taxon>Magnoliopsida</taxon>
        <taxon>Liliopsida</taxon>
        <taxon>Araceae</taxon>
        <taxon>Pothoideae</taxon>
        <taxon>Potheae</taxon>
        <taxon>Anthurium</taxon>
    </lineage>
</organism>
<dbReference type="InterPro" id="IPR010028">
    <property type="entry name" value="Acid_phosphatase_pln"/>
</dbReference>
<comment type="similarity">
    <text evidence="3">Belongs to the APS1/VSP family.</text>
</comment>
<keyword evidence="1 4" id="KW-0732">Signal</keyword>
<dbReference type="Gene3D" id="3.40.50.1000">
    <property type="entry name" value="HAD superfamily/HAD-like"/>
    <property type="match status" value="1"/>
</dbReference>
<evidence type="ECO:0000256" key="3">
    <source>
        <dbReference type="PIRNR" id="PIRNR002674"/>
    </source>
</evidence>
<dbReference type="PANTHER" id="PTHR31284:SF7">
    <property type="entry name" value="ACID PHOSPHATASE-LIKE PROTEIN"/>
    <property type="match status" value="1"/>
</dbReference>
<accession>A0A1D1XM66</accession>
<dbReference type="InterPro" id="IPR036412">
    <property type="entry name" value="HAD-like_sf"/>
</dbReference>
<feature type="signal peptide" evidence="4">
    <location>
        <begin position="1"/>
        <end position="19"/>
    </location>
</feature>
<dbReference type="EMBL" id="GDJX01024465">
    <property type="protein sequence ID" value="JAT43471.1"/>
    <property type="molecule type" value="Transcribed_RNA"/>
</dbReference>
<dbReference type="InterPro" id="IPR023214">
    <property type="entry name" value="HAD_sf"/>
</dbReference>
<evidence type="ECO:0000256" key="1">
    <source>
        <dbReference type="ARBA" id="ARBA00022729"/>
    </source>
</evidence>
<dbReference type="GO" id="GO:0003993">
    <property type="term" value="F:acid phosphatase activity"/>
    <property type="evidence" value="ECO:0007669"/>
    <property type="project" value="InterPro"/>
</dbReference>
<evidence type="ECO:0000256" key="4">
    <source>
        <dbReference type="SAM" id="SignalP"/>
    </source>
</evidence>
<name>A0A1D1XM66_9ARAE</name>
<evidence type="ECO:0000313" key="5">
    <source>
        <dbReference type="EMBL" id="JAT43471.1"/>
    </source>
</evidence>
<dbReference type="NCBIfam" id="TIGR01675">
    <property type="entry name" value="plant-AP"/>
    <property type="match status" value="1"/>
</dbReference>
<feature type="chain" id="PRO_5008899574" evidence="4">
    <location>
        <begin position="20"/>
        <end position="279"/>
    </location>
</feature>
<gene>
    <name evidence="5" type="primary">APS1_7</name>
    <name evidence="5" type="ORF">g.29472</name>
</gene>
<dbReference type="PIRSF" id="PIRSF002674">
    <property type="entry name" value="VSP"/>
    <property type="match status" value="1"/>
</dbReference>
<proteinExistence type="inferred from homology"/>
<dbReference type="InterPro" id="IPR005519">
    <property type="entry name" value="Acid_phosphat_B-like"/>
</dbReference>
<dbReference type="SUPFAM" id="SSF56784">
    <property type="entry name" value="HAD-like"/>
    <property type="match status" value="1"/>
</dbReference>
<dbReference type="InterPro" id="IPR014403">
    <property type="entry name" value="APS1/VSP"/>
</dbReference>
<reference evidence="5" key="1">
    <citation type="submission" date="2015-07" db="EMBL/GenBank/DDBJ databases">
        <title>Transcriptome Assembly of Anthurium amnicola.</title>
        <authorList>
            <person name="Suzuki J."/>
        </authorList>
    </citation>
    <scope>NUCLEOTIDE SEQUENCE</scope>
</reference>
<dbReference type="Pfam" id="PF03767">
    <property type="entry name" value="Acid_phosphat_B"/>
    <property type="match status" value="1"/>
</dbReference>
<dbReference type="AlphaFoldDB" id="A0A1D1XM66"/>
<evidence type="ECO:0000256" key="2">
    <source>
        <dbReference type="ARBA" id="ARBA00023180"/>
    </source>
</evidence>